<keyword evidence="2" id="KW-1185">Reference proteome</keyword>
<sequence>MVGRCVRLCGWTSGASSVRGGCSMIAAPCDGGRPAFAGVRTLAPLDVASYGRTLLQIVGDAWHRLVAAGRRPLRNDAWAGRALVAAACVLAARVISCWRPPAGSRSGEDPEMS</sequence>
<evidence type="ECO:0000313" key="1">
    <source>
        <dbReference type="EMBL" id="KZT75699.1"/>
    </source>
</evidence>
<evidence type="ECO:0000313" key="2">
    <source>
        <dbReference type="Proteomes" id="UP000250235"/>
    </source>
</evidence>
<proteinExistence type="predicted"/>
<dbReference type="Proteomes" id="UP000250235">
    <property type="component" value="Unassembled WGS sequence"/>
</dbReference>
<name>A0A2Z6ZS03_9LAMI</name>
<gene>
    <name evidence="1" type="ORF">F511_47277</name>
</gene>
<dbReference type="GO" id="GO:0016740">
    <property type="term" value="F:transferase activity"/>
    <property type="evidence" value="ECO:0007669"/>
    <property type="project" value="UniProtKB-KW"/>
</dbReference>
<keyword evidence="1" id="KW-0808">Transferase</keyword>
<reference evidence="1 2" key="1">
    <citation type="journal article" date="2015" name="Proc. Natl. Acad. Sci. U.S.A.">
        <title>The resurrection genome of Boea hygrometrica: A blueprint for survival of dehydration.</title>
        <authorList>
            <person name="Xiao L."/>
            <person name="Yang G."/>
            <person name="Zhang L."/>
            <person name="Yang X."/>
            <person name="Zhao S."/>
            <person name="Ji Z."/>
            <person name="Zhou Q."/>
            <person name="Hu M."/>
            <person name="Wang Y."/>
            <person name="Chen M."/>
            <person name="Xu Y."/>
            <person name="Jin H."/>
            <person name="Xiao X."/>
            <person name="Hu G."/>
            <person name="Bao F."/>
            <person name="Hu Y."/>
            <person name="Wan P."/>
            <person name="Li L."/>
            <person name="Deng X."/>
            <person name="Kuang T."/>
            <person name="Xiang C."/>
            <person name="Zhu J.K."/>
            <person name="Oliver M.J."/>
            <person name="He Y."/>
        </authorList>
    </citation>
    <scope>NUCLEOTIDE SEQUENCE [LARGE SCALE GENOMIC DNA]</scope>
    <source>
        <strain evidence="2">cv. XS01</strain>
    </source>
</reference>
<dbReference type="EMBL" id="KV204087">
    <property type="protein sequence ID" value="KZT75699.1"/>
    <property type="molecule type" value="Genomic_DNA"/>
</dbReference>
<organism evidence="1 2">
    <name type="scientific">Dorcoceras hygrometricum</name>
    <dbReference type="NCBI Taxonomy" id="472368"/>
    <lineage>
        <taxon>Eukaryota</taxon>
        <taxon>Viridiplantae</taxon>
        <taxon>Streptophyta</taxon>
        <taxon>Embryophyta</taxon>
        <taxon>Tracheophyta</taxon>
        <taxon>Spermatophyta</taxon>
        <taxon>Magnoliopsida</taxon>
        <taxon>eudicotyledons</taxon>
        <taxon>Gunneridae</taxon>
        <taxon>Pentapetalae</taxon>
        <taxon>asterids</taxon>
        <taxon>lamiids</taxon>
        <taxon>Lamiales</taxon>
        <taxon>Gesneriaceae</taxon>
        <taxon>Didymocarpoideae</taxon>
        <taxon>Trichosporeae</taxon>
        <taxon>Loxocarpinae</taxon>
        <taxon>Dorcoceras</taxon>
    </lineage>
</organism>
<accession>A0A2Z6ZS03</accession>
<dbReference type="AlphaFoldDB" id="A0A2Z6ZS03"/>
<protein>
    <submittedName>
        <fullName evidence="1">Scopoletin glucosyltransferase-like</fullName>
    </submittedName>
</protein>